<keyword evidence="1" id="KW-0812">Transmembrane</keyword>
<dbReference type="eggNOG" id="ENOG502Z9HV">
    <property type="taxonomic scope" value="Bacteria"/>
</dbReference>
<sequence>MAKNDEKYAYLNRLNTEQLEELLRMDMEMAEPGNEDVVFHILEVIEQREDEHPTGRIPDVDKAWAEFQEYYNIPEGVDASLYPCETEPDASSENPAEFSHPRRPRLHRWLKQGLVAVIAVAAVFGGMVAAQAAGIDVFGTIGRWTDEVFHFVPSADENNQATGAYAGENAPEYSDLREALASLEIDESLAPTWFPNGFEAGNLEVVSSSVSDIVNFVASSENGTTFSLDIIRYTSADYLSGTQFEKDTENIEQYSNDQQTFYILSNVDTITATWSDGLIVEQITGNISDEYMKKIIDSIGGV</sequence>
<comment type="caution">
    <text evidence="3">The sequence shown here is derived from an EMBL/GenBank/DDBJ whole genome shotgun (WGS) entry which is preliminary data.</text>
</comment>
<evidence type="ECO:0000313" key="4">
    <source>
        <dbReference type="Proteomes" id="UP000029585"/>
    </source>
</evidence>
<accession>A0A096B5I0</accession>
<dbReference type="Proteomes" id="UP000029585">
    <property type="component" value="Unassembled WGS sequence"/>
</dbReference>
<reference evidence="3 4" key="1">
    <citation type="submission" date="2011-08" db="EMBL/GenBank/DDBJ databases">
        <title>The Genome Sequence of Clostridium orbiscindens 1_3_50AFAA.</title>
        <authorList>
            <consortium name="The Broad Institute Genome Sequencing Platform"/>
            <person name="Earl A."/>
            <person name="Ward D."/>
            <person name="Feldgarden M."/>
            <person name="Gevers D."/>
            <person name="Daigneault M."/>
            <person name="Strauss J."/>
            <person name="Allen-Vercoe E."/>
            <person name="Young S.K."/>
            <person name="Zeng Q."/>
            <person name="Gargeya S."/>
            <person name="Fitzgerald M."/>
            <person name="Haas B."/>
            <person name="Abouelleil A."/>
            <person name="Alvarado L."/>
            <person name="Arachchi H.M."/>
            <person name="Berlin A."/>
            <person name="Brown A."/>
            <person name="Chapman S.B."/>
            <person name="Chen Z."/>
            <person name="Dunbar C."/>
            <person name="Freedman E."/>
            <person name="Gearin G."/>
            <person name="Gellesch M."/>
            <person name="Goldberg J."/>
            <person name="Griggs A."/>
            <person name="Gujja S."/>
            <person name="Heiman D."/>
            <person name="Howarth C."/>
            <person name="Larson L."/>
            <person name="Lui A."/>
            <person name="MacDonald P.J.P."/>
            <person name="Montmayeur A."/>
            <person name="Murphy C."/>
            <person name="Neiman D."/>
            <person name="Pearson M."/>
            <person name="Priest M."/>
            <person name="Roberts A."/>
            <person name="Saif S."/>
            <person name="Shea T."/>
            <person name="Shenoy N."/>
            <person name="Sisk P."/>
            <person name="Stolte C."/>
            <person name="Sykes S."/>
            <person name="Wortman J."/>
            <person name="Nusbaum C."/>
            <person name="Birren B."/>
        </authorList>
    </citation>
    <scope>NUCLEOTIDE SEQUENCE [LARGE SCALE GENOMIC DNA]</scope>
    <source>
        <strain evidence="3 4">1_3_50AFAA</strain>
    </source>
</reference>
<keyword evidence="1" id="KW-1133">Transmembrane helix</keyword>
<keyword evidence="1" id="KW-0472">Membrane</keyword>
<feature type="domain" description="DUF4367" evidence="2">
    <location>
        <begin position="190"/>
        <end position="299"/>
    </location>
</feature>
<protein>
    <recommendedName>
        <fullName evidence="2">DUF4367 domain-containing protein</fullName>
    </recommendedName>
</protein>
<dbReference type="RefSeq" id="WP_009256629.1">
    <property type="nucleotide sequence ID" value="NZ_KN174164.1"/>
</dbReference>
<dbReference type="EMBL" id="ADLO01000092">
    <property type="protein sequence ID" value="KGF54216.1"/>
    <property type="molecule type" value="Genomic_DNA"/>
</dbReference>
<name>A0A096B5I0_FLAPL</name>
<proteinExistence type="predicted"/>
<dbReference type="HOGENOM" id="CLU_080946_0_0_9"/>
<organism evidence="3 4">
    <name type="scientific">Flavonifractor plautii 1_3_50AFAA</name>
    <dbReference type="NCBI Taxonomy" id="742738"/>
    <lineage>
        <taxon>Bacteria</taxon>
        <taxon>Bacillati</taxon>
        <taxon>Bacillota</taxon>
        <taxon>Clostridia</taxon>
        <taxon>Eubacteriales</taxon>
        <taxon>Oscillospiraceae</taxon>
        <taxon>Flavonifractor</taxon>
    </lineage>
</organism>
<dbReference type="Pfam" id="PF14285">
    <property type="entry name" value="DUF4367"/>
    <property type="match status" value="1"/>
</dbReference>
<feature type="transmembrane region" description="Helical" evidence="1">
    <location>
        <begin position="113"/>
        <end position="133"/>
    </location>
</feature>
<dbReference type="InterPro" id="IPR025377">
    <property type="entry name" value="DUF4367"/>
</dbReference>
<evidence type="ECO:0000259" key="2">
    <source>
        <dbReference type="Pfam" id="PF14285"/>
    </source>
</evidence>
<evidence type="ECO:0000313" key="3">
    <source>
        <dbReference type="EMBL" id="KGF54216.1"/>
    </source>
</evidence>
<dbReference type="PATRIC" id="fig|742738.3.peg.3094"/>
<evidence type="ECO:0000256" key="1">
    <source>
        <dbReference type="SAM" id="Phobius"/>
    </source>
</evidence>
<gene>
    <name evidence="3" type="ORF">HMPREF9460_03010</name>
</gene>
<keyword evidence="4" id="KW-1185">Reference proteome</keyword>
<dbReference type="AlphaFoldDB" id="A0A096B5I0"/>